<feature type="non-terminal residue" evidence="1">
    <location>
        <position position="1"/>
    </location>
</feature>
<gene>
    <name evidence="1" type="ORF">S01H4_65420</name>
</gene>
<proteinExistence type="predicted"/>
<name>X1DYL2_9ZZZZ</name>
<protein>
    <submittedName>
        <fullName evidence="1">Uncharacterized protein</fullName>
    </submittedName>
</protein>
<organism evidence="1">
    <name type="scientific">marine sediment metagenome</name>
    <dbReference type="NCBI Taxonomy" id="412755"/>
    <lineage>
        <taxon>unclassified sequences</taxon>
        <taxon>metagenomes</taxon>
        <taxon>ecological metagenomes</taxon>
    </lineage>
</organism>
<sequence length="105" mass="12096">PLRIFRTLEACAGNCGGGVNVYNDESCDSCDSYYCYYCVEKYIVQRKNPTTMFKTECLRCLNNDSNNPVIGYEDLVNWCVKKFELEDKKGLFKMIMDDEKVKLGS</sequence>
<dbReference type="AlphaFoldDB" id="X1DYL2"/>
<comment type="caution">
    <text evidence="1">The sequence shown here is derived from an EMBL/GenBank/DDBJ whole genome shotgun (WGS) entry which is preliminary data.</text>
</comment>
<accession>X1DYL2</accession>
<reference evidence="1" key="1">
    <citation type="journal article" date="2014" name="Front. Microbiol.">
        <title>High frequency of phylogenetically diverse reductive dehalogenase-homologous genes in deep subseafloor sedimentary metagenomes.</title>
        <authorList>
            <person name="Kawai M."/>
            <person name="Futagami T."/>
            <person name="Toyoda A."/>
            <person name="Takaki Y."/>
            <person name="Nishi S."/>
            <person name="Hori S."/>
            <person name="Arai W."/>
            <person name="Tsubouchi T."/>
            <person name="Morono Y."/>
            <person name="Uchiyama I."/>
            <person name="Ito T."/>
            <person name="Fujiyama A."/>
            <person name="Inagaki F."/>
            <person name="Takami H."/>
        </authorList>
    </citation>
    <scope>NUCLEOTIDE SEQUENCE</scope>
    <source>
        <strain evidence="1">Expedition CK06-06</strain>
    </source>
</reference>
<dbReference type="EMBL" id="BART01040024">
    <property type="protein sequence ID" value="GAH25387.1"/>
    <property type="molecule type" value="Genomic_DNA"/>
</dbReference>
<evidence type="ECO:0000313" key="1">
    <source>
        <dbReference type="EMBL" id="GAH25387.1"/>
    </source>
</evidence>